<feature type="binding site" evidence="11">
    <location>
        <begin position="67"/>
        <end position="68"/>
    </location>
    <ligand>
        <name>NADP(+)</name>
        <dbReference type="ChEBI" id="CHEBI:58349"/>
    </ligand>
</feature>
<keyword evidence="8 12" id="KW-0443">Lipid metabolism</keyword>
<keyword evidence="7 12" id="KW-0560">Oxidoreductase</keyword>
<evidence type="ECO:0000256" key="12">
    <source>
        <dbReference type="RuleBase" id="RU366074"/>
    </source>
</evidence>
<name>A0A4S4AP21_9RHOO</name>
<dbReference type="OrthoDB" id="156828at2"/>
<comment type="subunit">
    <text evidence="12">Homotetramer.</text>
</comment>
<dbReference type="PRINTS" id="PR00080">
    <property type="entry name" value="SDRFAMILY"/>
</dbReference>
<dbReference type="RefSeq" id="WP_136385154.1">
    <property type="nucleotide sequence ID" value="NZ_SSOD01000008.1"/>
</dbReference>
<dbReference type="InterPro" id="IPR020904">
    <property type="entry name" value="Sc_DH/Rdtase_CS"/>
</dbReference>
<dbReference type="PANTHER" id="PTHR42879:SF2">
    <property type="entry name" value="3-OXOACYL-[ACYL-CARRIER-PROTEIN] REDUCTASE FABG"/>
    <property type="match status" value="1"/>
</dbReference>
<organism evidence="14 15">
    <name type="scientific">Pseudothauera rhizosphaerae</name>
    <dbReference type="NCBI Taxonomy" id="2565932"/>
    <lineage>
        <taxon>Bacteria</taxon>
        <taxon>Pseudomonadati</taxon>
        <taxon>Pseudomonadota</taxon>
        <taxon>Betaproteobacteria</taxon>
        <taxon>Rhodocyclales</taxon>
        <taxon>Zoogloeaceae</taxon>
        <taxon>Pseudothauera</taxon>
    </lineage>
</organism>
<dbReference type="GO" id="GO:0051287">
    <property type="term" value="F:NAD binding"/>
    <property type="evidence" value="ECO:0007669"/>
    <property type="project" value="UniProtKB-UniRule"/>
</dbReference>
<accession>A0A4S4AP21</accession>
<dbReference type="UniPathway" id="UPA00094"/>
<keyword evidence="4 12" id="KW-0444">Lipid biosynthesis</keyword>
<comment type="function">
    <text evidence="12">Catalyzes the NADPH-dependent reduction of beta-ketoacyl-ACP substrates to beta-hydroxyacyl-ACP products, the first reductive step in the elongation cycle of fatty acid biosynthesis.</text>
</comment>
<keyword evidence="5 12" id="KW-0276">Fatty acid metabolism</keyword>
<comment type="caution">
    <text evidence="14">The sequence shown here is derived from an EMBL/GenBank/DDBJ whole genome shotgun (WGS) entry which is preliminary data.</text>
</comment>
<reference evidence="14 15" key="1">
    <citation type="submission" date="2019-04" db="EMBL/GenBank/DDBJ databases">
        <title>Azoarcus rhizosphaerae sp. nov. isolated from rhizosphere of Ficus religiosa.</title>
        <authorList>
            <person name="Lin S.-Y."/>
            <person name="Hameed A."/>
            <person name="Hsu Y.-H."/>
            <person name="Young C.-C."/>
        </authorList>
    </citation>
    <scope>NUCLEOTIDE SEQUENCE [LARGE SCALE GENOMIC DNA]</scope>
    <source>
        <strain evidence="14 15">CC-YHH848</strain>
    </source>
</reference>
<dbReference type="Proteomes" id="UP000307956">
    <property type="component" value="Unassembled WGS sequence"/>
</dbReference>
<dbReference type="NCBIfam" id="TIGR01830">
    <property type="entry name" value="3oxo_ACP_reduc"/>
    <property type="match status" value="1"/>
</dbReference>
<dbReference type="SMART" id="SM00822">
    <property type="entry name" value="PKS_KR"/>
    <property type="match status" value="1"/>
</dbReference>
<feature type="binding site" evidence="11">
    <location>
        <begin position="17"/>
        <end position="20"/>
    </location>
    <ligand>
        <name>NADP(+)</name>
        <dbReference type="ChEBI" id="CHEBI:58349"/>
    </ligand>
</feature>
<dbReference type="CDD" id="cd05333">
    <property type="entry name" value="BKR_SDR_c"/>
    <property type="match status" value="1"/>
</dbReference>
<comment type="catalytic activity">
    <reaction evidence="12">
        <text>a (3R)-hydroxyacyl-[ACP] + NADP(+) = a 3-oxoacyl-[ACP] + NADPH + H(+)</text>
        <dbReference type="Rhea" id="RHEA:17397"/>
        <dbReference type="Rhea" id="RHEA-COMP:9916"/>
        <dbReference type="Rhea" id="RHEA-COMP:9945"/>
        <dbReference type="ChEBI" id="CHEBI:15378"/>
        <dbReference type="ChEBI" id="CHEBI:57783"/>
        <dbReference type="ChEBI" id="CHEBI:58349"/>
        <dbReference type="ChEBI" id="CHEBI:78776"/>
        <dbReference type="ChEBI" id="CHEBI:78827"/>
        <dbReference type="EC" id="1.1.1.100"/>
    </reaction>
</comment>
<evidence type="ECO:0000256" key="10">
    <source>
        <dbReference type="PIRSR" id="PIRSR611284-1"/>
    </source>
</evidence>
<dbReference type="FunFam" id="3.40.50.720:FF:000037">
    <property type="entry name" value="3-oxoacyl-[acyl-carrier-protein] reductase FabG"/>
    <property type="match status" value="1"/>
</dbReference>
<dbReference type="Pfam" id="PF13561">
    <property type="entry name" value="adh_short_C2"/>
    <property type="match status" value="1"/>
</dbReference>
<evidence type="ECO:0000256" key="3">
    <source>
        <dbReference type="ARBA" id="ARBA00012948"/>
    </source>
</evidence>
<keyword evidence="9 12" id="KW-0275">Fatty acid biosynthesis</keyword>
<feature type="domain" description="Ketoreductase" evidence="13">
    <location>
        <begin position="11"/>
        <end position="194"/>
    </location>
</feature>
<evidence type="ECO:0000313" key="15">
    <source>
        <dbReference type="Proteomes" id="UP000307956"/>
    </source>
</evidence>
<dbReference type="InterPro" id="IPR036291">
    <property type="entry name" value="NAD(P)-bd_dom_sf"/>
</dbReference>
<comment type="similarity">
    <text evidence="2 12">Belongs to the short-chain dehydrogenases/reductases (SDR) family.</text>
</comment>
<evidence type="ECO:0000259" key="13">
    <source>
        <dbReference type="SMART" id="SM00822"/>
    </source>
</evidence>
<dbReference type="SUPFAM" id="SSF51735">
    <property type="entry name" value="NAD(P)-binding Rossmann-fold domains"/>
    <property type="match status" value="1"/>
</dbReference>
<feature type="binding site" evidence="11">
    <location>
        <position position="42"/>
    </location>
    <ligand>
        <name>NADP(+)</name>
        <dbReference type="ChEBI" id="CHEBI:58349"/>
    </ligand>
</feature>
<evidence type="ECO:0000256" key="2">
    <source>
        <dbReference type="ARBA" id="ARBA00006484"/>
    </source>
</evidence>
<evidence type="ECO:0000256" key="7">
    <source>
        <dbReference type="ARBA" id="ARBA00023002"/>
    </source>
</evidence>
<feature type="active site" description="Proton acceptor" evidence="10">
    <location>
        <position position="159"/>
    </location>
</feature>
<evidence type="ECO:0000256" key="1">
    <source>
        <dbReference type="ARBA" id="ARBA00005194"/>
    </source>
</evidence>
<dbReference type="NCBIfam" id="NF009466">
    <property type="entry name" value="PRK12826.1-2"/>
    <property type="match status" value="1"/>
</dbReference>
<dbReference type="EC" id="1.1.1.100" evidence="3 12"/>
<keyword evidence="6 11" id="KW-0521">NADP</keyword>
<sequence length="252" mass="25708">MSSNVLSMEGQVALVTGASRGIGRAVLLELGRLGATVVGTATSEAGAADIDKAVAEAGLKGAGLVLNVTDAAAAEAAVADIEKRFGAVAVLVNNAGITRDNLAMRMKDEEWDAVIDTNLKAVFRMSRLVMRGMMKARYGRIVNITSVVGSAGNPGQANYAAAKAGVAGMSRALARELGSRNITVNCVAPGFIDTDMTRALPEAARDALLGSIALGRLGKPEEIAAAVAFLASPAAAYVTGTTLHVNGGMYMS</sequence>
<dbReference type="InterPro" id="IPR050259">
    <property type="entry name" value="SDR"/>
</dbReference>
<evidence type="ECO:0000256" key="9">
    <source>
        <dbReference type="ARBA" id="ARBA00023160"/>
    </source>
</evidence>
<evidence type="ECO:0000256" key="11">
    <source>
        <dbReference type="PIRSR" id="PIRSR611284-2"/>
    </source>
</evidence>
<feature type="binding site" evidence="11">
    <location>
        <position position="94"/>
    </location>
    <ligand>
        <name>NADP(+)</name>
        <dbReference type="ChEBI" id="CHEBI:58349"/>
    </ligand>
</feature>
<evidence type="ECO:0000313" key="14">
    <source>
        <dbReference type="EMBL" id="THF60879.1"/>
    </source>
</evidence>
<dbReference type="PRINTS" id="PR00081">
    <property type="entry name" value="GDHRDH"/>
</dbReference>
<gene>
    <name evidence="14" type="primary">fabG</name>
    <name evidence="14" type="ORF">E6O51_11630</name>
</gene>
<dbReference type="PANTHER" id="PTHR42879">
    <property type="entry name" value="3-OXOACYL-(ACYL-CARRIER-PROTEIN) REDUCTASE"/>
    <property type="match status" value="1"/>
</dbReference>
<evidence type="ECO:0000256" key="6">
    <source>
        <dbReference type="ARBA" id="ARBA00022857"/>
    </source>
</evidence>
<dbReference type="PROSITE" id="PS00061">
    <property type="entry name" value="ADH_SHORT"/>
    <property type="match status" value="1"/>
</dbReference>
<comment type="pathway">
    <text evidence="1 12">Lipid metabolism; fatty acid biosynthesis.</text>
</comment>
<dbReference type="InterPro" id="IPR011284">
    <property type="entry name" value="3oxo_ACP_reduc"/>
</dbReference>
<proteinExistence type="inferred from homology"/>
<dbReference type="EMBL" id="SSOD01000008">
    <property type="protein sequence ID" value="THF60879.1"/>
    <property type="molecule type" value="Genomic_DNA"/>
</dbReference>
<dbReference type="Gene3D" id="3.40.50.720">
    <property type="entry name" value="NAD(P)-binding Rossmann-like Domain"/>
    <property type="match status" value="1"/>
</dbReference>
<dbReference type="AlphaFoldDB" id="A0A4S4AP21"/>
<keyword evidence="15" id="KW-1185">Reference proteome</keyword>
<feature type="binding site" evidence="11">
    <location>
        <begin position="159"/>
        <end position="163"/>
    </location>
    <ligand>
        <name>NADP(+)</name>
        <dbReference type="ChEBI" id="CHEBI:58349"/>
    </ligand>
</feature>
<dbReference type="NCBIfam" id="NF004197">
    <property type="entry name" value="PRK05653.1-1"/>
    <property type="match status" value="1"/>
</dbReference>
<evidence type="ECO:0000256" key="5">
    <source>
        <dbReference type="ARBA" id="ARBA00022832"/>
    </source>
</evidence>
<dbReference type="InterPro" id="IPR002347">
    <property type="entry name" value="SDR_fam"/>
</dbReference>
<feature type="binding site" evidence="11">
    <location>
        <position position="192"/>
    </location>
    <ligand>
        <name>NADP(+)</name>
        <dbReference type="ChEBI" id="CHEBI:58349"/>
    </ligand>
</feature>
<evidence type="ECO:0000256" key="4">
    <source>
        <dbReference type="ARBA" id="ARBA00022516"/>
    </source>
</evidence>
<dbReference type="GO" id="GO:0030497">
    <property type="term" value="P:fatty acid elongation"/>
    <property type="evidence" value="ECO:0007669"/>
    <property type="project" value="UniProtKB-ARBA"/>
</dbReference>
<evidence type="ECO:0000256" key="8">
    <source>
        <dbReference type="ARBA" id="ARBA00023098"/>
    </source>
</evidence>
<dbReference type="InterPro" id="IPR057326">
    <property type="entry name" value="KR_dom"/>
</dbReference>
<dbReference type="GO" id="GO:0004316">
    <property type="term" value="F:3-oxoacyl-[acyl-carrier-protein] reductase (NADPH) activity"/>
    <property type="evidence" value="ECO:0007669"/>
    <property type="project" value="UniProtKB-UniRule"/>
</dbReference>
<protein>
    <recommendedName>
        <fullName evidence="3 12">3-oxoacyl-[acyl-carrier-protein] reductase</fullName>
        <ecNumber evidence="3 12">1.1.1.100</ecNumber>
    </recommendedName>
</protein>